<dbReference type="AlphaFoldDB" id="A0AAV0S5I0"/>
<gene>
    <name evidence="2" type="ORF">LITE_LOCUS51633</name>
</gene>
<sequence>MGKLSIQCVFLNNFIFQLFNHFLLPSSMLIRLINISMFQSDVSISMVTHYFDESFLRTEEDYVNTYWKSHLSDSIVEDAIFSVGYNFFC</sequence>
<evidence type="ECO:0000313" key="3">
    <source>
        <dbReference type="Proteomes" id="UP001154282"/>
    </source>
</evidence>
<proteinExistence type="predicted"/>
<name>A0AAV0S5I0_9ROSI</name>
<dbReference type="EMBL" id="CAMGYJ010000011">
    <property type="protein sequence ID" value="CAI0628422.1"/>
    <property type="molecule type" value="Genomic_DNA"/>
</dbReference>
<dbReference type="Proteomes" id="UP001154282">
    <property type="component" value="Unassembled WGS sequence"/>
</dbReference>
<dbReference type="GO" id="GO:0016020">
    <property type="term" value="C:membrane"/>
    <property type="evidence" value="ECO:0007669"/>
    <property type="project" value="UniProtKB-SubCell"/>
</dbReference>
<comment type="subcellular location">
    <subcellularLocation>
        <location evidence="1">Membrane</location>
        <topology evidence="1">Multi-pass membrane protein</topology>
    </subcellularLocation>
</comment>
<dbReference type="Pfam" id="PF05758">
    <property type="entry name" value="Ycf1"/>
    <property type="match status" value="1"/>
</dbReference>
<comment type="caution">
    <text evidence="2">The sequence shown here is derived from an EMBL/GenBank/DDBJ whole genome shotgun (WGS) entry which is preliminary data.</text>
</comment>
<keyword evidence="3" id="KW-1185">Reference proteome</keyword>
<evidence type="ECO:0000313" key="2">
    <source>
        <dbReference type="EMBL" id="CAI0628422.1"/>
    </source>
</evidence>
<evidence type="ECO:0000256" key="1">
    <source>
        <dbReference type="ARBA" id="ARBA00004141"/>
    </source>
</evidence>
<dbReference type="InterPro" id="IPR008896">
    <property type="entry name" value="TIC214"/>
</dbReference>
<organism evidence="2 3">
    <name type="scientific">Linum tenue</name>
    <dbReference type="NCBI Taxonomy" id="586396"/>
    <lineage>
        <taxon>Eukaryota</taxon>
        <taxon>Viridiplantae</taxon>
        <taxon>Streptophyta</taxon>
        <taxon>Embryophyta</taxon>
        <taxon>Tracheophyta</taxon>
        <taxon>Spermatophyta</taxon>
        <taxon>Magnoliopsida</taxon>
        <taxon>eudicotyledons</taxon>
        <taxon>Gunneridae</taxon>
        <taxon>Pentapetalae</taxon>
        <taxon>rosids</taxon>
        <taxon>fabids</taxon>
        <taxon>Malpighiales</taxon>
        <taxon>Linaceae</taxon>
        <taxon>Linum</taxon>
    </lineage>
</organism>
<protein>
    <submittedName>
        <fullName evidence="2">Uncharacterized protein</fullName>
    </submittedName>
</protein>
<accession>A0AAV0S5I0</accession>
<reference evidence="2" key="1">
    <citation type="submission" date="2022-08" db="EMBL/GenBank/DDBJ databases">
        <authorList>
            <person name="Gutierrez-Valencia J."/>
        </authorList>
    </citation>
    <scope>NUCLEOTIDE SEQUENCE</scope>
</reference>